<accession>A0A9W6K0F5</accession>
<keyword evidence="3" id="KW-1185">Reference proteome</keyword>
<feature type="compositionally biased region" description="Basic and acidic residues" evidence="1">
    <location>
        <begin position="178"/>
        <end position="187"/>
    </location>
</feature>
<feature type="region of interest" description="Disordered" evidence="1">
    <location>
        <begin position="168"/>
        <end position="187"/>
    </location>
</feature>
<protein>
    <submittedName>
        <fullName evidence="2">Uncharacterized protein</fullName>
    </submittedName>
</protein>
<evidence type="ECO:0000313" key="3">
    <source>
        <dbReference type="Proteomes" id="UP001143330"/>
    </source>
</evidence>
<sequence length="222" mass="23521">MTDIDAAAVAGAFSRRLRANASFAETQRFSVANLSTMGIADCRALADWIDARLAADARPIAWMSSALAARFTEISSSKGALVGTFRMASYQTDECDAPLYGAALSTQNIGKNSSENGQHVSGGGEQKVIAPATDALRITSLAWENCSRDDYTIHMASTRVGAFAYGTDKTGQPYHQDPTGEHDHPTEDAARRAAEAKHLELVREQAAELGILTVIIGSGEGG</sequence>
<comment type="caution">
    <text evidence="2">The sequence shown here is derived from an EMBL/GenBank/DDBJ whole genome shotgun (WGS) entry which is preliminary data.</text>
</comment>
<dbReference type="EMBL" id="BSFM01000021">
    <property type="protein sequence ID" value="GLK86632.1"/>
    <property type="molecule type" value="Genomic_DNA"/>
</dbReference>
<evidence type="ECO:0000313" key="2">
    <source>
        <dbReference type="EMBL" id="GLK86632.1"/>
    </source>
</evidence>
<organism evidence="2 3">
    <name type="scientific">Ancylobacter defluvii</name>
    <dbReference type="NCBI Taxonomy" id="1282440"/>
    <lineage>
        <taxon>Bacteria</taxon>
        <taxon>Pseudomonadati</taxon>
        <taxon>Pseudomonadota</taxon>
        <taxon>Alphaproteobacteria</taxon>
        <taxon>Hyphomicrobiales</taxon>
        <taxon>Xanthobacteraceae</taxon>
        <taxon>Ancylobacter</taxon>
    </lineage>
</organism>
<reference evidence="2" key="2">
    <citation type="submission" date="2023-01" db="EMBL/GenBank/DDBJ databases">
        <authorList>
            <person name="Sun Q."/>
            <person name="Evtushenko L."/>
        </authorList>
    </citation>
    <scope>NUCLEOTIDE SEQUENCE</scope>
    <source>
        <strain evidence="2">VKM B-2789</strain>
    </source>
</reference>
<gene>
    <name evidence="2" type="ORF">GCM10017653_47020</name>
</gene>
<dbReference type="RefSeq" id="WP_213363670.1">
    <property type="nucleotide sequence ID" value="NZ_BSFM01000021.1"/>
</dbReference>
<evidence type="ECO:0000256" key="1">
    <source>
        <dbReference type="SAM" id="MobiDB-lite"/>
    </source>
</evidence>
<dbReference type="Proteomes" id="UP001143330">
    <property type="component" value="Unassembled WGS sequence"/>
</dbReference>
<reference evidence="2" key="1">
    <citation type="journal article" date="2014" name="Int. J. Syst. Evol. Microbiol.">
        <title>Complete genome sequence of Corynebacterium casei LMG S-19264T (=DSM 44701T), isolated from a smear-ripened cheese.</title>
        <authorList>
            <consortium name="US DOE Joint Genome Institute (JGI-PGF)"/>
            <person name="Walter F."/>
            <person name="Albersmeier A."/>
            <person name="Kalinowski J."/>
            <person name="Ruckert C."/>
        </authorList>
    </citation>
    <scope>NUCLEOTIDE SEQUENCE</scope>
    <source>
        <strain evidence="2">VKM B-2789</strain>
    </source>
</reference>
<dbReference type="AlphaFoldDB" id="A0A9W6K0F5"/>
<proteinExistence type="predicted"/>
<name>A0A9W6K0F5_9HYPH</name>